<proteinExistence type="predicted"/>
<reference evidence="2" key="1">
    <citation type="submission" date="2015-05" db="EMBL/GenBank/DDBJ databases">
        <authorList>
            <person name="Rodrigo-Torres Lidia"/>
            <person name="Arahal R.David."/>
        </authorList>
    </citation>
    <scope>NUCLEOTIDE SEQUENCE [LARGE SCALE GENOMIC DNA]</scope>
    <source>
        <strain evidence="2">CECT 7321</strain>
    </source>
</reference>
<evidence type="ECO:0000313" key="2">
    <source>
        <dbReference type="Proteomes" id="UP000043764"/>
    </source>
</evidence>
<keyword evidence="2" id="KW-1185">Reference proteome</keyword>
<evidence type="ECO:0000313" key="1">
    <source>
        <dbReference type="EMBL" id="CRL12816.1"/>
    </source>
</evidence>
<dbReference type="EMBL" id="CVRL01000045">
    <property type="protein sequence ID" value="CRL12816.1"/>
    <property type="molecule type" value="Genomic_DNA"/>
</dbReference>
<accession>A0A0H5D6V3</accession>
<organism evidence="1 2">
    <name type="scientific">Phaeobacter italicus</name>
    <dbReference type="NCBI Taxonomy" id="481446"/>
    <lineage>
        <taxon>Bacteria</taxon>
        <taxon>Pseudomonadati</taxon>
        <taxon>Pseudomonadota</taxon>
        <taxon>Alphaproteobacteria</taxon>
        <taxon>Rhodobacterales</taxon>
        <taxon>Roseobacteraceae</taxon>
        <taxon>Phaeobacter</taxon>
    </lineage>
</organism>
<gene>
    <name evidence="1" type="ORF">NIT7321_03696</name>
</gene>
<sequence length="32" mass="3757">MDDDRARIYEINKILKMHGIDHGKREAAFSLL</sequence>
<protein>
    <submittedName>
        <fullName evidence="1">Uncharacterized protein</fullName>
    </submittedName>
</protein>
<dbReference type="AlphaFoldDB" id="A0A0H5D6V3"/>
<dbReference type="Proteomes" id="UP000043764">
    <property type="component" value="Unassembled WGS sequence"/>
</dbReference>
<name>A0A0H5D6V3_9RHOB</name>